<comment type="caution">
    <text evidence="2">The sequence shown here is derived from an EMBL/GenBank/DDBJ whole genome shotgun (WGS) entry which is preliminary data.</text>
</comment>
<reference evidence="2" key="1">
    <citation type="submission" date="2020-10" db="EMBL/GenBank/DDBJ databases">
        <authorList>
            <person name="Gilroy R."/>
        </authorList>
    </citation>
    <scope>NUCLEOTIDE SEQUENCE</scope>
    <source>
        <strain evidence="2">B1-3475</strain>
    </source>
</reference>
<dbReference type="InterPro" id="IPR007060">
    <property type="entry name" value="FtsL/DivIC"/>
</dbReference>
<dbReference type="EMBL" id="JADIMK010000008">
    <property type="protein sequence ID" value="MBO8454943.1"/>
    <property type="molecule type" value="Genomic_DNA"/>
</dbReference>
<protein>
    <submittedName>
        <fullName evidence="2">Septum formation initiator family protein</fullName>
    </submittedName>
</protein>
<dbReference type="Proteomes" id="UP000823617">
    <property type="component" value="Unassembled WGS sequence"/>
</dbReference>
<dbReference type="AlphaFoldDB" id="A0A9D9HJE4"/>
<keyword evidence="1" id="KW-0472">Membrane</keyword>
<evidence type="ECO:0000256" key="1">
    <source>
        <dbReference type="SAM" id="Phobius"/>
    </source>
</evidence>
<reference evidence="2" key="2">
    <citation type="journal article" date="2021" name="PeerJ">
        <title>Extensive microbial diversity within the chicken gut microbiome revealed by metagenomics and culture.</title>
        <authorList>
            <person name="Gilroy R."/>
            <person name="Ravi A."/>
            <person name="Getino M."/>
            <person name="Pursley I."/>
            <person name="Horton D.L."/>
            <person name="Alikhan N.F."/>
            <person name="Baker D."/>
            <person name="Gharbi K."/>
            <person name="Hall N."/>
            <person name="Watson M."/>
            <person name="Adriaenssens E.M."/>
            <person name="Foster-Nyarko E."/>
            <person name="Jarju S."/>
            <person name="Secka A."/>
            <person name="Antonio M."/>
            <person name="Oren A."/>
            <person name="Chaudhuri R.R."/>
            <person name="La Ragione R."/>
            <person name="Hildebrand F."/>
            <person name="Pallen M.J."/>
        </authorList>
    </citation>
    <scope>NUCLEOTIDE SEQUENCE</scope>
    <source>
        <strain evidence="2">B1-3475</strain>
    </source>
</reference>
<sequence length="101" mass="12182">MGRLKEIFNGRHGAFLKFVVWTTALFVLMMVFWPGNNVIHWIKAAVQIHRQEKEIMEYKMEIRRMDDRIRMLTSDRDTLEKFAREQFNFAEPGDDVYVIEE</sequence>
<name>A0A9D9HJE4_9BACT</name>
<evidence type="ECO:0000313" key="3">
    <source>
        <dbReference type="Proteomes" id="UP000823617"/>
    </source>
</evidence>
<keyword evidence="1" id="KW-0812">Transmembrane</keyword>
<evidence type="ECO:0000313" key="2">
    <source>
        <dbReference type="EMBL" id="MBO8454943.1"/>
    </source>
</evidence>
<organism evidence="2 3">
    <name type="scientific">Candidatus Cryptobacteroides intestinigallinarum</name>
    <dbReference type="NCBI Taxonomy" id="2840767"/>
    <lineage>
        <taxon>Bacteria</taxon>
        <taxon>Pseudomonadati</taxon>
        <taxon>Bacteroidota</taxon>
        <taxon>Bacteroidia</taxon>
        <taxon>Bacteroidales</taxon>
        <taxon>Candidatus Cryptobacteroides</taxon>
    </lineage>
</organism>
<proteinExistence type="predicted"/>
<accession>A0A9D9HJE4</accession>
<feature type="transmembrane region" description="Helical" evidence="1">
    <location>
        <begin position="12"/>
        <end position="33"/>
    </location>
</feature>
<dbReference type="Pfam" id="PF04977">
    <property type="entry name" value="DivIC"/>
    <property type="match status" value="1"/>
</dbReference>
<keyword evidence="1" id="KW-1133">Transmembrane helix</keyword>
<gene>
    <name evidence="2" type="ORF">IAC08_00875</name>
</gene>